<dbReference type="AlphaFoldDB" id="A0A133NZA1"/>
<evidence type="ECO:0000313" key="2">
    <source>
        <dbReference type="Proteomes" id="UP000070687"/>
    </source>
</evidence>
<sequence>MLQYCEKSNKYVTAEQTIKFNAIRCSIPLAQRSKTAENINCKS</sequence>
<protein>
    <submittedName>
        <fullName evidence="1">Uncharacterized protein</fullName>
    </submittedName>
</protein>
<proteinExistence type="predicted"/>
<gene>
    <name evidence="1" type="ORF">HMPREF3208_00529</name>
</gene>
<comment type="caution">
    <text evidence="1">The sequence shown here is derived from an EMBL/GenBank/DDBJ whole genome shotgun (WGS) entry which is preliminary data.</text>
</comment>
<name>A0A133NZA1_GARVA</name>
<dbReference type="Proteomes" id="UP000070687">
    <property type="component" value="Unassembled WGS sequence"/>
</dbReference>
<evidence type="ECO:0000313" key="1">
    <source>
        <dbReference type="EMBL" id="KXA21607.1"/>
    </source>
</evidence>
<reference evidence="1 2" key="1">
    <citation type="submission" date="2016-01" db="EMBL/GenBank/DDBJ databases">
        <authorList>
            <person name="Oliw E.H."/>
        </authorList>
    </citation>
    <scope>NUCLEOTIDE SEQUENCE [LARGE SCALE GENOMIC DNA]</scope>
    <source>
        <strain evidence="1 2">PSS_7772B</strain>
    </source>
</reference>
<accession>A0A133NZA1</accession>
<organism evidence="1 2">
    <name type="scientific">Gardnerella vaginalis</name>
    <dbReference type="NCBI Taxonomy" id="2702"/>
    <lineage>
        <taxon>Bacteria</taxon>
        <taxon>Bacillati</taxon>
        <taxon>Actinomycetota</taxon>
        <taxon>Actinomycetes</taxon>
        <taxon>Bifidobacteriales</taxon>
        <taxon>Bifidobacteriaceae</taxon>
        <taxon>Gardnerella</taxon>
    </lineage>
</organism>
<dbReference type="EMBL" id="LRQB01000030">
    <property type="protein sequence ID" value="KXA21607.1"/>
    <property type="molecule type" value="Genomic_DNA"/>
</dbReference>